<dbReference type="GO" id="GO:0005024">
    <property type="term" value="F:transforming growth factor beta receptor activity"/>
    <property type="evidence" value="ECO:0007669"/>
    <property type="project" value="TreeGrafter"/>
</dbReference>
<dbReference type="SUPFAM" id="SSF56112">
    <property type="entry name" value="Protein kinase-like (PK-like)"/>
    <property type="match status" value="1"/>
</dbReference>
<evidence type="ECO:0000256" key="3">
    <source>
        <dbReference type="ARBA" id="ARBA00004479"/>
    </source>
</evidence>
<organism evidence="19 20">
    <name type="scientific">Neogobius melanostomus</name>
    <name type="common">round goby</name>
    <dbReference type="NCBI Taxonomy" id="47308"/>
    <lineage>
        <taxon>Eukaryota</taxon>
        <taxon>Metazoa</taxon>
        <taxon>Chordata</taxon>
        <taxon>Craniata</taxon>
        <taxon>Vertebrata</taxon>
        <taxon>Euteleostomi</taxon>
        <taxon>Actinopterygii</taxon>
        <taxon>Neopterygii</taxon>
        <taxon>Teleostei</taxon>
        <taxon>Neoteleostei</taxon>
        <taxon>Acanthomorphata</taxon>
        <taxon>Gobiaria</taxon>
        <taxon>Gobiiformes</taxon>
        <taxon>Gobioidei</taxon>
        <taxon>Gobiidae</taxon>
        <taxon>Benthophilinae</taxon>
        <taxon>Neogobiini</taxon>
        <taxon>Neogobius</taxon>
    </lineage>
</organism>
<evidence type="ECO:0000256" key="16">
    <source>
        <dbReference type="ARBA" id="ARBA00023136"/>
    </source>
</evidence>
<keyword evidence="11" id="KW-0547">Nucleotide-binding</keyword>
<dbReference type="GO" id="GO:0005886">
    <property type="term" value="C:plasma membrane"/>
    <property type="evidence" value="ECO:0007669"/>
    <property type="project" value="TreeGrafter"/>
</dbReference>
<dbReference type="Pfam" id="PF01064">
    <property type="entry name" value="Activin_recp"/>
    <property type="match status" value="1"/>
</dbReference>
<dbReference type="InterPro" id="IPR000333">
    <property type="entry name" value="TGFB_receptor"/>
</dbReference>
<evidence type="ECO:0000256" key="13">
    <source>
        <dbReference type="ARBA" id="ARBA00022840"/>
    </source>
</evidence>
<comment type="cofactor">
    <cofactor evidence="1">
        <name>Mn(2+)</name>
        <dbReference type="ChEBI" id="CHEBI:29035"/>
    </cofactor>
</comment>
<evidence type="ECO:0000256" key="12">
    <source>
        <dbReference type="ARBA" id="ARBA00022777"/>
    </source>
</evidence>
<dbReference type="InterPro" id="IPR001245">
    <property type="entry name" value="Ser-Thr/Tyr_kinase_cat_dom"/>
</dbReference>
<evidence type="ECO:0000256" key="14">
    <source>
        <dbReference type="ARBA" id="ARBA00022842"/>
    </source>
</evidence>
<evidence type="ECO:0000259" key="18">
    <source>
        <dbReference type="PROSITE" id="PS50011"/>
    </source>
</evidence>
<keyword evidence="10" id="KW-0732">Signal</keyword>
<evidence type="ECO:0000256" key="8">
    <source>
        <dbReference type="ARBA" id="ARBA00022692"/>
    </source>
</evidence>
<keyword evidence="9" id="KW-0479">Metal-binding</keyword>
<dbReference type="InterPro" id="IPR045860">
    <property type="entry name" value="Snake_toxin-like_sf"/>
</dbReference>
<dbReference type="Ensembl" id="ENSNMLT00000027441.1">
    <property type="protein sequence ID" value="ENSNMLP00000024531.1"/>
    <property type="gene ID" value="ENSNMLG00000015723.1"/>
</dbReference>
<keyword evidence="17" id="KW-0675">Receptor</keyword>
<evidence type="ECO:0000256" key="4">
    <source>
        <dbReference type="ARBA" id="ARBA00009605"/>
    </source>
</evidence>
<accession>A0A8C6TPJ2</accession>
<dbReference type="EC" id="2.7.11.30" evidence="5"/>
<dbReference type="PROSITE" id="PS00109">
    <property type="entry name" value="PROTEIN_KINASE_TYR"/>
    <property type="match status" value="1"/>
</dbReference>
<sequence>GTRSEVRECAFSDHLQPRRAGSPRSANLLRGEQRDNGTVRCSHGLACFGLWEQRPGGEVLLLKQGESCWTPQPDCLSDLCLVTAPPAHIHKGSYRFCCCSGDLCNAHFREAPPTAAPPVHRLPGEAQTAHSTPQMSLLLRAYIRLSKIKNIPDWPRALCKCVPRNLSDRMVAVKVFSSAQRQKYTNQRAIYRSLPTVTLFKHLDQASALTMFKSRLKSMYNSCTLFSLVHVFWMCFSLCDCKALALPGPLAVISDQSKPAVVHRDVSSTNVLVRSDLSCVLSGFSLSMSLSRDPSAGHGDPGSVAISEAGALRYRAPELLSGALDLREYGTALKQVDVYALGLLFWESFRRCHDLFPLGFESELGPEPSLEDMHELVAREKFRPHFPSEWKHNSPVLRLLKETMEDCWDQDAEARLSAQCAEERLSQLSLLTVPAALTPR</sequence>
<dbReference type="PANTHER" id="PTHR23255:SF100">
    <property type="entry name" value="RECEPTOR PROTEIN SERINE_THREONINE KINASE"/>
    <property type="match status" value="1"/>
</dbReference>
<dbReference type="GO" id="GO:0043235">
    <property type="term" value="C:receptor complex"/>
    <property type="evidence" value="ECO:0007669"/>
    <property type="project" value="TreeGrafter"/>
</dbReference>
<evidence type="ECO:0000313" key="20">
    <source>
        <dbReference type="Proteomes" id="UP000694523"/>
    </source>
</evidence>
<feature type="domain" description="Protein kinase" evidence="18">
    <location>
        <begin position="145"/>
        <end position="431"/>
    </location>
</feature>
<dbReference type="InterPro" id="IPR011009">
    <property type="entry name" value="Kinase-like_dom_sf"/>
</dbReference>
<comment type="subcellular location">
    <subcellularLocation>
        <location evidence="3">Membrane</location>
        <topology evidence="3">Single-pass type I membrane protein</topology>
    </subcellularLocation>
</comment>
<keyword evidence="12" id="KW-0418">Kinase</keyword>
<evidence type="ECO:0000256" key="2">
    <source>
        <dbReference type="ARBA" id="ARBA00001946"/>
    </source>
</evidence>
<dbReference type="AlphaFoldDB" id="A0A8C6TPJ2"/>
<evidence type="ECO:0000256" key="5">
    <source>
        <dbReference type="ARBA" id="ARBA00012401"/>
    </source>
</evidence>
<name>A0A8C6TPJ2_9GOBI</name>
<comment type="similarity">
    <text evidence="4">Belongs to the protein kinase superfamily. TKL Ser/Thr protein kinase family. TGFB receptor subfamily.</text>
</comment>
<dbReference type="PANTHER" id="PTHR23255">
    <property type="entry name" value="TRANSFORMING GROWTH FACTOR-BETA RECEPTOR TYPE I AND II"/>
    <property type="match status" value="1"/>
</dbReference>
<keyword evidence="6" id="KW-0723">Serine/threonine-protein kinase</keyword>
<dbReference type="Gene3D" id="1.10.510.10">
    <property type="entry name" value="Transferase(Phosphotransferase) domain 1"/>
    <property type="match status" value="1"/>
</dbReference>
<evidence type="ECO:0000256" key="6">
    <source>
        <dbReference type="ARBA" id="ARBA00022527"/>
    </source>
</evidence>
<dbReference type="Pfam" id="PF07714">
    <property type="entry name" value="PK_Tyr_Ser-Thr"/>
    <property type="match status" value="1"/>
</dbReference>
<evidence type="ECO:0000256" key="11">
    <source>
        <dbReference type="ARBA" id="ARBA00022741"/>
    </source>
</evidence>
<protein>
    <recommendedName>
        <fullName evidence="5">receptor protein serine/threonine kinase</fullName>
        <ecNumber evidence="5">2.7.11.30</ecNumber>
    </recommendedName>
</protein>
<dbReference type="Gene3D" id="2.10.60.10">
    <property type="entry name" value="CD59"/>
    <property type="match status" value="1"/>
</dbReference>
<keyword evidence="14" id="KW-0460">Magnesium</keyword>
<dbReference type="PROSITE" id="PS50011">
    <property type="entry name" value="PROTEIN_KINASE_DOM"/>
    <property type="match status" value="1"/>
</dbReference>
<comment type="cofactor">
    <cofactor evidence="2">
        <name>Mg(2+)</name>
        <dbReference type="ChEBI" id="CHEBI:18420"/>
    </cofactor>
</comment>
<evidence type="ECO:0000313" key="19">
    <source>
        <dbReference type="Ensembl" id="ENSNMLP00000024531.1"/>
    </source>
</evidence>
<dbReference type="InterPro" id="IPR000472">
    <property type="entry name" value="Activin_recp"/>
</dbReference>
<dbReference type="GO" id="GO:0030509">
    <property type="term" value="P:BMP signaling pathway"/>
    <property type="evidence" value="ECO:0007669"/>
    <property type="project" value="TreeGrafter"/>
</dbReference>
<dbReference type="Proteomes" id="UP000694523">
    <property type="component" value="Unplaced"/>
</dbReference>
<keyword evidence="20" id="KW-1185">Reference proteome</keyword>
<reference evidence="19" key="1">
    <citation type="submission" date="2025-08" db="UniProtKB">
        <authorList>
            <consortium name="Ensembl"/>
        </authorList>
    </citation>
    <scope>IDENTIFICATION</scope>
</reference>
<dbReference type="SUPFAM" id="SSF57302">
    <property type="entry name" value="Snake toxin-like"/>
    <property type="match status" value="1"/>
</dbReference>
<keyword evidence="15" id="KW-1133">Transmembrane helix</keyword>
<keyword evidence="13" id="KW-0067">ATP-binding</keyword>
<evidence type="ECO:0000256" key="9">
    <source>
        <dbReference type="ARBA" id="ARBA00022723"/>
    </source>
</evidence>
<dbReference type="GO" id="GO:0005524">
    <property type="term" value="F:ATP binding"/>
    <property type="evidence" value="ECO:0007669"/>
    <property type="project" value="UniProtKB-KW"/>
</dbReference>
<keyword evidence="16" id="KW-0472">Membrane</keyword>
<evidence type="ECO:0000256" key="1">
    <source>
        <dbReference type="ARBA" id="ARBA00001936"/>
    </source>
</evidence>
<evidence type="ECO:0000256" key="17">
    <source>
        <dbReference type="ARBA" id="ARBA00023170"/>
    </source>
</evidence>
<dbReference type="InterPro" id="IPR008266">
    <property type="entry name" value="Tyr_kinase_AS"/>
</dbReference>
<evidence type="ECO:0000256" key="15">
    <source>
        <dbReference type="ARBA" id="ARBA00022989"/>
    </source>
</evidence>
<keyword evidence="7" id="KW-0808">Transferase</keyword>
<proteinExistence type="inferred from homology"/>
<evidence type="ECO:0000256" key="10">
    <source>
        <dbReference type="ARBA" id="ARBA00022729"/>
    </source>
</evidence>
<keyword evidence="8" id="KW-0812">Transmembrane</keyword>
<reference evidence="19" key="2">
    <citation type="submission" date="2025-09" db="UniProtKB">
        <authorList>
            <consortium name="Ensembl"/>
        </authorList>
    </citation>
    <scope>IDENTIFICATION</scope>
</reference>
<dbReference type="InterPro" id="IPR000719">
    <property type="entry name" value="Prot_kinase_dom"/>
</dbReference>
<evidence type="ECO:0000256" key="7">
    <source>
        <dbReference type="ARBA" id="ARBA00022679"/>
    </source>
</evidence>